<comment type="caution">
    <text evidence="1">The sequence shown here is derived from an EMBL/GenBank/DDBJ whole genome shotgun (WGS) entry which is preliminary data.</text>
</comment>
<dbReference type="RefSeq" id="WP_032519191.1">
    <property type="nucleotide sequence ID" value="NZ_CP138981.1"/>
</dbReference>
<dbReference type="InterPro" id="IPR011051">
    <property type="entry name" value="RmlC_Cupin_sf"/>
</dbReference>
<gene>
    <name evidence="1" type="ORF">EV02_0447</name>
</gene>
<evidence type="ECO:0000313" key="2">
    <source>
        <dbReference type="Proteomes" id="UP000030345"/>
    </source>
</evidence>
<dbReference type="OrthoDB" id="2081481at2"/>
<accession>A0A0A2B9N3</accession>
<reference evidence="2" key="1">
    <citation type="journal article" date="2014" name="Sci. Data">
        <title>Genomes of diverse isolates of the marine cyanobacterium Prochlorococcus.</title>
        <authorList>
            <person name="Biller S."/>
            <person name="Berube P."/>
            <person name="Thompson J."/>
            <person name="Kelly L."/>
            <person name="Roggensack S."/>
            <person name="Awad L."/>
            <person name="Roache-Johnson K."/>
            <person name="Ding H."/>
            <person name="Giovannoni S.J."/>
            <person name="Moore L.R."/>
            <person name="Chisholm S.W."/>
        </authorList>
    </citation>
    <scope>NUCLEOTIDE SEQUENCE [LARGE SCALE GENOMIC DNA]</scope>
    <source>
        <strain evidence="2">SB</strain>
    </source>
</reference>
<dbReference type="AlphaFoldDB" id="A0A0A2B9N3"/>
<evidence type="ECO:0008006" key="3">
    <source>
        <dbReference type="Google" id="ProtNLM"/>
    </source>
</evidence>
<dbReference type="Proteomes" id="UP000030345">
    <property type="component" value="Unassembled WGS sequence"/>
</dbReference>
<proteinExistence type="predicted"/>
<sequence>MFELISYEKFRDTKDVRFFDISVNESNYRDLVIHSGPAVSPPNDEEFKNWQFYIHHNQEDNLLAISGGRTFFLVNFGWDYPFYKVRLESCGYILRIPRGTFHRSVSDENGSIVLNQAIRDKGGTVESEFKVTNSKDNKKLLDCITNLEPRFKIYSVK</sequence>
<dbReference type="SUPFAM" id="SSF51182">
    <property type="entry name" value="RmlC-like cupins"/>
    <property type="match status" value="1"/>
</dbReference>
<dbReference type="STRING" id="59926.EV02_0447"/>
<name>A0A0A2B9N3_PROMR</name>
<evidence type="ECO:0000313" key="1">
    <source>
        <dbReference type="EMBL" id="KGG09857.1"/>
    </source>
</evidence>
<dbReference type="eggNOG" id="ENOG502ZBMJ">
    <property type="taxonomic scope" value="Bacteria"/>
</dbReference>
<organism evidence="1 2">
    <name type="scientific">Prochlorococcus marinus str. SB</name>
    <dbReference type="NCBI Taxonomy" id="59926"/>
    <lineage>
        <taxon>Bacteria</taxon>
        <taxon>Bacillati</taxon>
        <taxon>Cyanobacteriota</taxon>
        <taxon>Cyanophyceae</taxon>
        <taxon>Synechococcales</taxon>
        <taxon>Prochlorococcaceae</taxon>
        <taxon>Prochlorococcus</taxon>
    </lineage>
</organism>
<protein>
    <recommendedName>
        <fullName evidence="3">Redox protein</fullName>
    </recommendedName>
</protein>
<dbReference type="EMBL" id="JNAS01000001">
    <property type="protein sequence ID" value="KGG09857.1"/>
    <property type="molecule type" value="Genomic_DNA"/>
</dbReference>